<evidence type="ECO:0008006" key="5">
    <source>
        <dbReference type="Google" id="ProtNLM"/>
    </source>
</evidence>
<dbReference type="PANTHER" id="PTHR36150:SF1">
    <property type="entry name" value="DNA GYRASE INHIBITOR YACG"/>
    <property type="match status" value="1"/>
</dbReference>
<dbReference type="InterPro" id="IPR005584">
    <property type="entry name" value="DNA_gyrase_inhibitor_YacG"/>
</dbReference>
<evidence type="ECO:0000313" key="3">
    <source>
        <dbReference type="EMBL" id="TLD41297.1"/>
    </source>
</evidence>
<protein>
    <recommendedName>
        <fullName evidence="5">DNA gyrase inhibitor YacG</fullName>
    </recommendedName>
</protein>
<gene>
    <name evidence="3" type="ORF">JETT_2451</name>
</gene>
<dbReference type="Pfam" id="PF03884">
    <property type="entry name" value="YacG"/>
    <property type="match status" value="1"/>
</dbReference>
<dbReference type="InterPro" id="IPR013088">
    <property type="entry name" value="Znf_NHR/GATA"/>
</dbReference>
<dbReference type="Gene3D" id="3.30.50.10">
    <property type="entry name" value="Erythroid Transcription Factor GATA-1, subunit A"/>
    <property type="match status" value="1"/>
</dbReference>
<dbReference type="GO" id="GO:0006355">
    <property type="term" value="P:regulation of DNA-templated transcription"/>
    <property type="evidence" value="ECO:0007669"/>
    <property type="project" value="InterPro"/>
</dbReference>
<evidence type="ECO:0000313" key="4">
    <source>
        <dbReference type="Proteomes" id="UP000319783"/>
    </source>
</evidence>
<dbReference type="GO" id="GO:0008270">
    <property type="term" value="F:zinc ion binding"/>
    <property type="evidence" value="ECO:0007669"/>
    <property type="project" value="InterPro"/>
</dbReference>
<sequence length="66" mass="7663">MAKINCPNCKKELVYQKIKDLPYFPFCSERCKLIDLGAWLDESYRIEEPLNPEVLSRIGKKGEEDG</sequence>
<comment type="caution">
    <text evidence="3">The sequence shown here is derived from an EMBL/GenBank/DDBJ whole genome shotgun (WGS) entry which is preliminary data.</text>
</comment>
<keyword evidence="1" id="KW-0479">Metal-binding</keyword>
<keyword evidence="2" id="KW-0862">Zinc</keyword>
<dbReference type="Proteomes" id="UP000319783">
    <property type="component" value="Unassembled WGS sequence"/>
</dbReference>
<dbReference type="PANTHER" id="PTHR36150">
    <property type="entry name" value="DNA GYRASE INHIBITOR YACG"/>
    <property type="match status" value="1"/>
</dbReference>
<name>A0A533Q9C4_9BACT</name>
<reference evidence="3 4" key="1">
    <citation type="submission" date="2019-04" db="EMBL/GenBank/DDBJ databases">
        <title>Genome of a novel bacterium Candidatus Jettenia ecosi reconstructed from metagenome of an anammox bioreactor.</title>
        <authorList>
            <person name="Mardanov A.V."/>
            <person name="Beletsky A.V."/>
            <person name="Ravin N.V."/>
            <person name="Botchkova E.A."/>
            <person name="Litti Y.V."/>
            <person name="Nozhevnikova A.N."/>
        </authorList>
    </citation>
    <scope>NUCLEOTIDE SEQUENCE [LARGE SCALE GENOMIC DNA]</scope>
    <source>
        <strain evidence="3">J2</strain>
    </source>
</reference>
<accession>A0A533Q9C4</accession>
<dbReference type="SUPFAM" id="SSF57716">
    <property type="entry name" value="Glucocorticoid receptor-like (DNA-binding domain)"/>
    <property type="match status" value="1"/>
</dbReference>
<proteinExistence type="predicted"/>
<dbReference type="EMBL" id="SULG01000054">
    <property type="protein sequence ID" value="TLD41297.1"/>
    <property type="molecule type" value="Genomic_DNA"/>
</dbReference>
<evidence type="ECO:0000256" key="1">
    <source>
        <dbReference type="ARBA" id="ARBA00022723"/>
    </source>
</evidence>
<dbReference type="AlphaFoldDB" id="A0A533Q9C4"/>
<organism evidence="3 4">
    <name type="scientific">Candidatus Jettenia ecosi</name>
    <dbReference type="NCBI Taxonomy" id="2494326"/>
    <lineage>
        <taxon>Bacteria</taxon>
        <taxon>Pseudomonadati</taxon>
        <taxon>Planctomycetota</taxon>
        <taxon>Candidatus Brocadiia</taxon>
        <taxon>Candidatus Brocadiales</taxon>
        <taxon>Candidatus Brocadiaceae</taxon>
        <taxon>Candidatus Jettenia</taxon>
    </lineage>
</organism>
<evidence type="ECO:0000256" key="2">
    <source>
        <dbReference type="ARBA" id="ARBA00022833"/>
    </source>
</evidence>